<comment type="caution">
    <text evidence="1">The sequence shown here is derived from an EMBL/GenBank/DDBJ whole genome shotgun (WGS) entry which is preliminary data.</text>
</comment>
<dbReference type="EMBL" id="JACHJS010000001">
    <property type="protein sequence ID" value="MBB4966359.1"/>
    <property type="molecule type" value="Genomic_DNA"/>
</dbReference>
<organism evidence="1 2">
    <name type="scientific">Saccharothrix violaceirubra</name>
    <dbReference type="NCBI Taxonomy" id="413306"/>
    <lineage>
        <taxon>Bacteria</taxon>
        <taxon>Bacillati</taxon>
        <taxon>Actinomycetota</taxon>
        <taxon>Actinomycetes</taxon>
        <taxon>Pseudonocardiales</taxon>
        <taxon>Pseudonocardiaceae</taxon>
        <taxon>Saccharothrix</taxon>
    </lineage>
</organism>
<gene>
    <name evidence="1" type="ORF">F4559_003718</name>
</gene>
<dbReference type="RefSeq" id="WP_184670311.1">
    <property type="nucleotide sequence ID" value="NZ_BAABAI010000026.1"/>
</dbReference>
<dbReference type="AlphaFoldDB" id="A0A7W7T4C6"/>
<proteinExistence type="predicted"/>
<accession>A0A7W7T4C6</accession>
<keyword evidence="2" id="KW-1185">Reference proteome</keyword>
<protein>
    <submittedName>
        <fullName evidence="1">Uncharacterized protein</fullName>
    </submittedName>
</protein>
<name>A0A7W7T4C6_9PSEU</name>
<evidence type="ECO:0000313" key="2">
    <source>
        <dbReference type="Proteomes" id="UP000542674"/>
    </source>
</evidence>
<dbReference type="Proteomes" id="UP000542674">
    <property type="component" value="Unassembled WGS sequence"/>
</dbReference>
<evidence type="ECO:0000313" key="1">
    <source>
        <dbReference type="EMBL" id="MBB4966359.1"/>
    </source>
</evidence>
<reference evidence="1 2" key="1">
    <citation type="submission" date="2020-08" db="EMBL/GenBank/DDBJ databases">
        <title>Sequencing the genomes of 1000 actinobacteria strains.</title>
        <authorList>
            <person name="Klenk H.-P."/>
        </authorList>
    </citation>
    <scope>NUCLEOTIDE SEQUENCE [LARGE SCALE GENOMIC DNA]</scope>
    <source>
        <strain evidence="1 2">DSM 45084</strain>
    </source>
</reference>
<sequence length="117" mass="13011">MRKTPHVTLRPSWCVGPLWIRWSEGIAEPHDADEAAAVLGLDDDLRAAITAWDERFQATFDPTYPPDSAFPTSEDEAAWLTEGRRLALRLRAALPHLSVDHETIGGRAVPLDEDTPL</sequence>